<accession>A0A2S9TDB6</accession>
<dbReference type="PANTHER" id="PTHR34227">
    <property type="entry name" value="CHAPERONE PROTEIN YCDY"/>
    <property type="match status" value="1"/>
</dbReference>
<dbReference type="SUPFAM" id="SSF89155">
    <property type="entry name" value="TorD-like"/>
    <property type="match status" value="1"/>
</dbReference>
<dbReference type="EMBL" id="NXGI01000016">
    <property type="protein sequence ID" value="PRM96813.1"/>
    <property type="molecule type" value="Genomic_DNA"/>
</dbReference>
<gene>
    <name evidence="3" type="ORF">CJ670_07345</name>
    <name evidence="2" type="ORF">CJ673_11400</name>
</gene>
<sequence>MKNDLEINKARALYYNFFSRVFVYPKDMDKYKELITILNIIKESPLDENSQKSIINIINNLDKDSNKILINEFDEVFSNLSSDVVRNTASFYDEGIENGTKRLEMIQFLAKTKIRRDENNYFENEDSVGFILAVLSELIEAVNLGDLEYKNTIHCIFEQILNPFVDEFTEDLYKNEKSVIYKDIAVIFSSFIAFERLYLEVKKPHKKEKISDNRNSLISEEEKERRAKNKAMKANGLKGGYINDDLEEVSCSM</sequence>
<dbReference type="Pfam" id="PF02613">
    <property type="entry name" value="Nitrate_red_del"/>
    <property type="match status" value="1"/>
</dbReference>
<evidence type="ECO:0000256" key="1">
    <source>
        <dbReference type="ARBA" id="ARBA00023186"/>
    </source>
</evidence>
<keyword evidence="1" id="KW-0143">Chaperone</keyword>
<comment type="caution">
    <text evidence="3">The sequence shown here is derived from an EMBL/GenBank/DDBJ whole genome shotgun (WGS) entry which is preliminary data.</text>
</comment>
<protein>
    <recommendedName>
        <fullName evidence="6">Molecular chaperone TorD family protein</fullName>
    </recommendedName>
</protein>
<dbReference type="InterPro" id="IPR050289">
    <property type="entry name" value="TorD/DmsD_chaperones"/>
</dbReference>
<proteinExistence type="predicted"/>
<dbReference type="InterPro" id="IPR036411">
    <property type="entry name" value="TorD-like_sf"/>
</dbReference>
<dbReference type="InterPro" id="IPR020945">
    <property type="entry name" value="DMSO/NO3_reduct_chaperone"/>
</dbReference>
<dbReference type="AlphaFoldDB" id="A0A2S9TDB6"/>
<evidence type="ECO:0008006" key="6">
    <source>
        <dbReference type="Google" id="ProtNLM"/>
    </source>
</evidence>
<dbReference type="RefSeq" id="WP_105916267.1">
    <property type="nucleotide sequence ID" value="NZ_NXGE01000023.1"/>
</dbReference>
<dbReference type="EMBL" id="NXGE01000023">
    <property type="protein sequence ID" value="PRM91722.1"/>
    <property type="molecule type" value="Genomic_DNA"/>
</dbReference>
<evidence type="ECO:0000313" key="2">
    <source>
        <dbReference type="EMBL" id="PRM91722.1"/>
    </source>
</evidence>
<dbReference type="Gene3D" id="1.10.3480.10">
    <property type="entry name" value="TorD-like"/>
    <property type="match status" value="1"/>
</dbReference>
<name>A0A2S9TDB6_9BACT</name>
<organism evidence="3 5">
    <name type="scientific">Aliarcobacter cryaerophilus</name>
    <dbReference type="NCBI Taxonomy" id="28198"/>
    <lineage>
        <taxon>Bacteria</taxon>
        <taxon>Pseudomonadati</taxon>
        <taxon>Campylobacterota</taxon>
        <taxon>Epsilonproteobacteria</taxon>
        <taxon>Campylobacterales</taxon>
        <taxon>Arcobacteraceae</taxon>
        <taxon>Aliarcobacter</taxon>
    </lineage>
</organism>
<dbReference type="PANTHER" id="PTHR34227:SF1">
    <property type="entry name" value="DIMETHYL SULFOXIDE REDUCTASE CHAPERONE-RELATED"/>
    <property type="match status" value="1"/>
</dbReference>
<evidence type="ECO:0000313" key="5">
    <source>
        <dbReference type="Proteomes" id="UP000239151"/>
    </source>
</evidence>
<dbReference type="Proteomes" id="UP000239151">
    <property type="component" value="Unassembled WGS sequence"/>
</dbReference>
<evidence type="ECO:0000313" key="4">
    <source>
        <dbReference type="Proteomes" id="UP000238281"/>
    </source>
</evidence>
<dbReference type="Proteomes" id="UP000238281">
    <property type="component" value="Unassembled WGS sequence"/>
</dbReference>
<reference evidence="4 5" key="1">
    <citation type="submission" date="2017-09" db="EMBL/GenBank/DDBJ databases">
        <title>Reassesment of A. cryaerophilus.</title>
        <authorList>
            <person name="Perez-Cataluna A."/>
            <person name="Collado L."/>
            <person name="Salgado O."/>
            <person name="Lefinanco V."/>
            <person name="Figueras M.J."/>
        </authorList>
    </citation>
    <scope>NUCLEOTIDE SEQUENCE [LARGE SCALE GENOMIC DNA]</scope>
    <source>
        <strain evidence="2 4">LMG 10210</strain>
        <strain evidence="3 5">LMG 9065</strain>
    </source>
</reference>
<evidence type="ECO:0000313" key="3">
    <source>
        <dbReference type="EMBL" id="PRM96813.1"/>
    </source>
</evidence>